<dbReference type="Proteomes" id="UP000070401">
    <property type="component" value="Unassembled WGS sequence"/>
</dbReference>
<dbReference type="InterPro" id="IPR027417">
    <property type="entry name" value="P-loop_NTPase"/>
</dbReference>
<comment type="caution">
    <text evidence="1">The sequence shown here is derived from an EMBL/GenBank/DDBJ whole genome shotgun (WGS) entry which is preliminary data.</text>
</comment>
<dbReference type="Pfam" id="PF02572">
    <property type="entry name" value="CobA_CobO_BtuR"/>
    <property type="match status" value="1"/>
</dbReference>
<dbReference type="PIRSF" id="PIRSF015617">
    <property type="entry name" value="Adensltrnsf_CobA"/>
    <property type="match status" value="1"/>
</dbReference>
<keyword evidence="1" id="KW-0808">Transferase</keyword>
<accession>A0A133P250</accession>
<dbReference type="PANTHER" id="PTHR46638:SF1">
    <property type="entry name" value="CORRINOID ADENOSYLTRANSFERASE"/>
    <property type="match status" value="1"/>
</dbReference>
<sequence length="178" mass="20351">MKGGHMEKGYVQIYTGNGKGKTTAALGLITRAVGHNFKIFLCQFLKGRDYGELHTLQKFETVTYERYGRGIFIKSKEFVTDEDKKLMREGYESLKNALLNGKYDIVIADEILGTLRYDLISIDEIKFLIKNKPETTELVLTGRNAPDELIEMADLVTEMKEVKHYFQKGVMARKGIEK</sequence>
<organism evidence="1 2">
    <name type="scientific">Fusobacterium nucleatum</name>
    <dbReference type="NCBI Taxonomy" id="851"/>
    <lineage>
        <taxon>Bacteria</taxon>
        <taxon>Fusobacteriati</taxon>
        <taxon>Fusobacteriota</taxon>
        <taxon>Fusobacteriia</taxon>
        <taxon>Fusobacteriales</taxon>
        <taxon>Fusobacteriaceae</taxon>
        <taxon>Fusobacterium</taxon>
    </lineage>
</organism>
<dbReference type="InterPro" id="IPR003724">
    <property type="entry name" value="CblAdoTrfase_CobA"/>
</dbReference>
<dbReference type="GO" id="GO:0005524">
    <property type="term" value="F:ATP binding"/>
    <property type="evidence" value="ECO:0007669"/>
    <property type="project" value="InterPro"/>
</dbReference>
<dbReference type="NCBIfam" id="NF004637">
    <property type="entry name" value="PRK05986.1"/>
    <property type="match status" value="1"/>
</dbReference>
<evidence type="ECO:0000313" key="2">
    <source>
        <dbReference type="Proteomes" id="UP000070401"/>
    </source>
</evidence>
<dbReference type="PANTHER" id="PTHR46638">
    <property type="entry name" value="CORRINOID ADENOSYLTRANSFERASE"/>
    <property type="match status" value="1"/>
</dbReference>
<dbReference type="eggNOG" id="COG2109">
    <property type="taxonomic scope" value="Bacteria"/>
</dbReference>
<evidence type="ECO:0000313" key="1">
    <source>
        <dbReference type="EMBL" id="KXA22621.1"/>
    </source>
</evidence>
<dbReference type="CDD" id="cd00561">
    <property type="entry name" value="CobA_ACA"/>
    <property type="match status" value="1"/>
</dbReference>
<gene>
    <name evidence="1" type="ORF">HMPREF3221_00882</name>
</gene>
<dbReference type="PATRIC" id="fig|851.8.peg.887"/>
<dbReference type="Gene3D" id="3.40.50.300">
    <property type="entry name" value="P-loop containing nucleotide triphosphate hydrolases"/>
    <property type="match status" value="1"/>
</dbReference>
<proteinExistence type="predicted"/>
<dbReference type="NCBIfam" id="TIGR00708">
    <property type="entry name" value="cobA"/>
    <property type="match status" value="1"/>
</dbReference>
<dbReference type="EMBL" id="LRPY01000083">
    <property type="protein sequence ID" value="KXA22621.1"/>
    <property type="molecule type" value="Genomic_DNA"/>
</dbReference>
<reference evidence="2" key="1">
    <citation type="submission" date="2016-01" db="EMBL/GenBank/DDBJ databases">
        <authorList>
            <person name="Mitreva M."/>
            <person name="Pepin K.H."/>
            <person name="Mihindukulasuriya K.A."/>
            <person name="Fulton R."/>
            <person name="Fronick C."/>
            <person name="O'Laughlin M."/>
            <person name="Miner T."/>
            <person name="Herter B."/>
            <person name="Rosa B.A."/>
            <person name="Cordes M."/>
            <person name="Tomlinson C."/>
            <person name="Wollam A."/>
            <person name="Palsikar V.B."/>
            <person name="Mardis E.R."/>
            <person name="Wilson R.K."/>
        </authorList>
    </citation>
    <scope>NUCLEOTIDE SEQUENCE [LARGE SCALE GENOMIC DNA]</scope>
    <source>
        <strain evidence="2">MJR7757B</strain>
    </source>
</reference>
<name>A0A133P250_FUSNU</name>
<dbReference type="GO" id="GO:0008817">
    <property type="term" value="F:corrinoid adenosyltransferase activity"/>
    <property type="evidence" value="ECO:0007669"/>
    <property type="project" value="InterPro"/>
</dbReference>
<dbReference type="GO" id="GO:0009236">
    <property type="term" value="P:cobalamin biosynthetic process"/>
    <property type="evidence" value="ECO:0007669"/>
    <property type="project" value="InterPro"/>
</dbReference>
<protein>
    <submittedName>
        <fullName evidence="1">Putative cob(I)yrinic acid a,c-diamide adenosyltransferase</fullName>
    </submittedName>
</protein>
<dbReference type="STRING" id="1408287.GCA_000493815_00988"/>
<dbReference type="SUPFAM" id="SSF52540">
    <property type="entry name" value="P-loop containing nucleoside triphosphate hydrolases"/>
    <property type="match status" value="1"/>
</dbReference>
<dbReference type="AlphaFoldDB" id="A0A133P250"/>
<keyword evidence="2" id="KW-1185">Reference proteome</keyword>